<dbReference type="Gene3D" id="3.40.630.30">
    <property type="match status" value="1"/>
</dbReference>
<evidence type="ECO:0000313" key="2">
    <source>
        <dbReference type="EMBL" id="MDT0352335.1"/>
    </source>
</evidence>
<dbReference type="InterPro" id="IPR016181">
    <property type="entry name" value="Acyl_CoA_acyltransferase"/>
</dbReference>
<dbReference type="PROSITE" id="PS51186">
    <property type="entry name" value="GNAT"/>
    <property type="match status" value="1"/>
</dbReference>
<feature type="domain" description="N-acetyltransferase" evidence="1">
    <location>
        <begin position="10"/>
        <end position="174"/>
    </location>
</feature>
<dbReference type="EMBL" id="JAVREJ010000018">
    <property type="protein sequence ID" value="MDT0352335.1"/>
    <property type="molecule type" value="Genomic_DNA"/>
</dbReference>
<gene>
    <name evidence="2" type="ORF">RM445_22675</name>
</gene>
<dbReference type="RefSeq" id="WP_311558842.1">
    <property type="nucleotide sequence ID" value="NZ_JAVREJ010000018.1"/>
</dbReference>
<organism evidence="2 3">
    <name type="scientific">Pseudonocardia charpentierae</name>
    <dbReference type="NCBI Taxonomy" id="3075545"/>
    <lineage>
        <taxon>Bacteria</taxon>
        <taxon>Bacillati</taxon>
        <taxon>Actinomycetota</taxon>
        <taxon>Actinomycetes</taxon>
        <taxon>Pseudonocardiales</taxon>
        <taxon>Pseudonocardiaceae</taxon>
        <taxon>Pseudonocardia</taxon>
    </lineage>
</organism>
<accession>A0ABU2NEE4</accession>
<protein>
    <submittedName>
        <fullName evidence="2">GNAT family N-acetyltransferase</fullName>
    </submittedName>
</protein>
<dbReference type="Proteomes" id="UP001183202">
    <property type="component" value="Unassembled WGS sequence"/>
</dbReference>
<dbReference type="InterPro" id="IPR051531">
    <property type="entry name" value="N-acetyltransferase"/>
</dbReference>
<name>A0ABU2NEE4_9PSEU</name>
<dbReference type="PANTHER" id="PTHR43792">
    <property type="entry name" value="GNAT FAMILY, PUTATIVE (AFU_ORTHOLOGUE AFUA_3G00765)-RELATED-RELATED"/>
    <property type="match status" value="1"/>
</dbReference>
<dbReference type="InterPro" id="IPR000182">
    <property type="entry name" value="GNAT_dom"/>
</dbReference>
<keyword evidence="3" id="KW-1185">Reference proteome</keyword>
<dbReference type="Pfam" id="PF13302">
    <property type="entry name" value="Acetyltransf_3"/>
    <property type="match status" value="1"/>
</dbReference>
<reference evidence="3" key="1">
    <citation type="submission" date="2023-07" db="EMBL/GenBank/DDBJ databases">
        <title>30 novel species of actinomycetes from the DSMZ collection.</title>
        <authorList>
            <person name="Nouioui I."/>
        </authorList>
    </citation>
    <scope>NUCLEOTIDE SEQUENCE [LARGE SCALE GENOMIC DNA]</scope>
    <source>
        <strain evidence="3">DSM 45834</strain>
    </source>
</reference>
<evidence type="ECO:0000259" key="1">
    <source>
        <dbReference type="PROSITE" id="PS51186"/>
    </source>
</evidence>
<comment type="caution">
    <text evidence="2">The sequence shown here is derived from an EMBL/GenBank/DDBJ whole genome shotgun (WGS) entry which is preliminary data.</text>
</comment>
<dbReference type="SUPFAM" id="SSF55729">
    <property type="entry name" value="Acyl-CoA N-acyltransferases (Nat)"/>
    <property type="match status" value="1"/>
</dbReference>
<evidence type="ECO:0000313" key="3">
    <source>
        <dbReference type="Proteomes" id="UP001183202"/>
    </source>
</evidence>
<proteinExistence type="predicted"/>
<dbReference type="PANTHER" id="PTHR43792:SF1">
    <property type="entry name" value="N-ACETYLTRANSFERASE DOMAIN-CONTAINING PROTEIN"/>
    <property type="match status" value="1"/>
</dbReference>
<sequence>MQPLVTTTRLTLRDWSTDDAPAALAIYGSSEVAHWLTPVLGRIADVDAMRAVLEQWQQEQPGLTPPQGRWAIERNDDGAVVGGVGIRLLPPDAEDLELSWQLNPDEWGKGYATEAARGLITWAFTQDIDELFAVARPNNARALATVKRLDMQWVGETTKYYGLNLQVYRLRPGDLQG</sequence>
<dbReference type="CDD" id="cd04301">
    <property type="entry name" value="NAT_SF"/>
    <property type="match status" value="1"/>
</dbReference>